<comment type="similarity">
    <text evidence="2 13">Belongs to the SUA5 family.</text>
</comment>
<evidence type="ECO:0000256" key="10">
    <source>
        <dbReference type="ARBA" id="ARBA00022840"/>
    </source>
</evidence>
<dbReference type="Proteomes" id="UP000031307">
    <property type="component" value="Unassembled WGS sequence"/>
</dbReference>
<dbReference type="InterPro" id="IPR010923">
    <property type="entry name" value="T(6)A37_SUA5"/>
</dbReference>
<dbReference type="InterPro" id="IPR050156">
    <property type="entry name" value="TC-AMP_synthase_SUA5"/>
</dbReference>
<dbReference type="SUPFAM" id="SSF55821">
    <property type="entry name" value="YrdC/RibB"/>
    <property type="match status" value="1"/>
</dbReference>
<feature type="binding site" evidence="14">
    <location>
        <position position="169"/>
    </location>
    <ligand>
        <name>L-threonine</name>
        <dbReference type="ChEBI" id="CHEBI:57926"/>
    </ligand>
</feature>
<dbReference type="NCBIfam" id="TIGR00057">
    <property type="entry name" value="L-threonylcarbamoyladenylate synthase"/>
    <property type="match status" value="1"/>
</dbReference>
<dbReference type="EC" id="2.7.7.87" evidence="3 13"/>
<comment type="catalytic activity">
    <reaction evidence="12 13">
        <text>L-threonine + hydrogencarbonate + ATP = L-threonylcarbamoyladenylate + diphosphate + H2O</text>
        <dbReference type="Rhea" id="RHEA:36407"/>
        <dbReference type="ChEBI" id="CHEBI:15377"/>
        <dbReference type="ChEBI" id="CHEBI:17544"/>
        <dbReference type="ChEBI" id="CHEBI:30616"/>
        <dbReference type="ChEBI" id="CHEBI:33019"/>
        <dbReference type="ChEBI" id="CHEBI:57926"/>
        <dbReference type="ChEBI" id="CHEBI:73682"/>
        <dbReference type="EC" id="2.7.7.87"/>
    </reaction>
</comment>
<feature type="binding site" evidence="14">
    <location>
        <position position="111"/>
    </location>
    <ligand>
        <name>L-threonine</name>
        <dbReference type="ChEBI" id="CHEBI:57926"/>
    </ligand>
</feature>
<feature type="binding site" evidence="14">
    <location>
        <position position="51"/>
    </location>
    <ligand>
        <name>ATP</name>
        <dbReference type="ChEBI" id="CHEBI:30616"/>
    </ligand>
</feature>
<evidence type="ECO:0000256" key="1">
    <source>
        <dbReference type="ARBA" id="ARBA00004496"/>
    </source>
</evidence>
<evidence type="ECO:0000256" key="8">
    <source>
        <dbReference type="ARBA" id="ARBA00022695"/>
    </source>
</evidence>
<dbReference type="GO" id="GO:0003725">
    <property type="term" value="F:double-stranded RNA binding"/>
    <property type="evidence" value="ECO:0007669"/>
    <property type="project" value="UniProtKB-UniRule"/>
</dbReference>
<dbReference type="PANTHER" id="PTHR17490">
    <property type="entry name" value="SUA5"/>
    <property type="match status" value="1"/>
</dbReference>
<evidence type="ECO:0000256" key="4">
    <source>
        <dbReference type="ARBA" id="ARBA00015492"/>
    </source>
</evidence>
<keyword evidence="5 13" id="KW-0963">Cytoplasm</keyword>
<keyword evidence="7 13" id="KW-0819">tRNA processing</keyword>
<evidence type="ECO:0000256" key="5">
    <source>
        <dbReference type="ARBA" id="ARBA00022490"/>
    </source>
</evidence>
<feature type="binding site" evidence="14">
    <location>
        <position position="24"/>
    </location>
    <ligand>
        <name>L-threonine</name>
        <dbReference type="ChEBI" id="CHEBI:57926"/>
    </ligand>
</feature>
<keyword evidence="6 13" id="KW-0808">Transferase</keyword>
<evidence type="ECO:0000313" key="16">
    <source>
        <dbReference type="EMBL" id="KIA76104.1"/>
    </source>
</evidence>
<evidence type="ECO:0000256" key="9">
    <source>
        <dbReference type="ARBA" id="ARBA00022741"/>
    </source>
</evidence>
<evidence type="ECO:0000256" key="7">
    <source>
        <dbReference type="ARBA" id="ARBA00022694"/>
    </source>
</evidence>
<protein>
    <recommendedName>
        <fullName evidence="4 13">Threonylcarbamoyl-AMP synthase</fullName>
        <shortName evidence="13">TC-AMP synthase</shortName>
        <ecNumber evidence="3 13">2.7.7.87</ecNumber>
    </recommendedName>
    <alternativeName>
        <fullName evidence="11 13">L-threonylcarbamoyladenylate synthase</fullName>
    </alternativeName>
</protein>
<dbReference type="EMBL" id="JSAM01000131">
    <property type="protein sequence ID" value="KIA76104.1"/>
    <property type="molecule type" value="Genomic_DNA"/>
</dbReference>
<dbReference type="Pfam" id="PF03481">
    <property type="entry name" value="Sua5_C"/>
    <property type="match status" value="1"/>
</dbReference>
<dbReference type="GO" id="GO:0000049">
    <property type="term" value="F:tRNA binding"/>
    <property type="evidence" value="ECO:0007669"/>
    <property type="project" value="TreeGrafter"/>
</dbReference>
<evidence type="ECO:0000256" key="12">
    <source>
        <dbReference type="ARBA" id="ARBA00048366"/>
    </source>
</evidence>
<dbReference type="GO" id="GO:0006450">
    <property type="term" value="P:regulation of translational fidelity"/>
    <property type="evidence" value="ECO:0007669"/>
    <property type="project" value="TreeGrafter"/>
</dbReference>
<comment type="caution">
    <text evidence="16">The sequence shown here is derived from an EMBL/GenBank/DDBJ whole genome shotgun (WGS) entry which is preliminary data.</text>
</comment>
<keyword evidence="9 13" id="KW-0547">Nucleotide-binding</keyword>
<evidence type="ECO:0000256" key="3">
    <source>
        <dbReference type="ARBA" id="ARBA00012584"/>
    </source>
</evidence>
<comment type="function">
    <text evidence="13">Required for the formation of a threonylcarbamoyl group on adenosine at position 37 (t(6)A37) in tRNAs that read codons beginning with adenine.</text>
</comment>
<keyword evidence="10 13" id="KW-0067">ATP-binding</keyword>
<dbReference type="PROSITE" id="PS51163">
    <property type="entry name" value="YRDC"/>
    <property type="match status" value="1"/>
</dbReference>
<dbReference type="Gene3D" id="3.40.50.11030">
    <property type="entry name" value="Threonylcarbamoyl-AMP synthase, C-terminal domain"/>
    <property type="match status" value="1"/>
</dbReference>
<evidence type="ECO:0000256" key="11">
    <source>
        <dbReference type="ARBA" id="ARBA00029774"/>
    </source>
</evidence>
<evidence type="ECO:0000256" key="6">
    <source>
        <dbReference type="ARBA" id="ARBA00022679"/>
    </source>
</evidence>
<feature type="binding site" evidence="14">
    <location>
        <position position="47"/>
    </location>
    <ligand>
        <name>ATP</name>
        <dbReference type="ChEBI" id="CHEBI:30616"/>
    </ligand>
</feature>
<evidence type="ECO:0000256" key="14">
    <source>
        <dbReference type="PIRSR" id="PIRSR004930-1"/>
    </source>
</evidence>
<dbReference type="GO" id="GO:0008033">
    <property type="term" value="P:tRNA processing"/>
    <property type="evidence" value="ECO:0007669"/>
    <property type="project" value="UniProtKB-KW"/>
</dbReference>
<feature type="domain" description="YrdC-like" evidence="15">
    <location>
        <begin position="2"/>
        <end position="187"/>
    </location>
</feature>
<keyword evidence="8 13" id="KW-0548">Nucleotidyltransferase</keyword>
<dbReference type="PIRSF" id="PIRSF004930">
    <property type="entry name" value="Tln_factor_SUA5"/>
    <property type="match status" value="1"/>
</dbReference>
<organism evidence="16 17">
    <name type="scientific">Parachlamydia acanthamoebae</name>
    <dbReference type="NCBI Taxonomy" id="83552"/>
    <lineage>
        <taxon>Bacteria</taxon>
        <taxon>Pseudomonadati</taxon>
        <taxon>Chlamydiota</taxon>
        <taxon>Chlamydiia</taxon>
        <taxon>Parachlamydiales</taxon>
        <taxon>Parachlamydiaceae</taxon>
        <taxon>Parachlamydia</taxon>
    </lineage>
</organism>
<evidence type="ECO:0000256" key="2">
    <source>
        <dbReference type="ARBA" id="ARBA00007663"/>
    </source>
</evidence>
<dbReference type="PATRIC" id="fig|83552.4.peg.2787"/>
<evidence type="ECO:0000313" key="17">
    <source>
        <dbReference type="Proteomes" id="UP000031307"/>
    </source>
</evidence>
<feature type="binding site" evidence="14">
    <location>
        <position position="132"/>
    </location>
    <ligand>
        <name>ATP</name>
        <dbReference type="ChEBI" id="CHEBI:30616"/>
    </ligand>
</feature>
<dbReference type="RefSeq" id="WP_039378451.1">
    <property type="nucleotide sequence ID" value="NZ_JSAM01000131.1"/>
</dbReference>
<dbReference type="InterPro" id="IPR017945">
    <property type="entry name" value="DHBP_synth_RibB-like_a/b_dom"/>
</dbReference>
<feature type="binding site" evidence="14">
    <location>
        <position position="183"/>
    </location>
    <ligand>
        <name>ATP</name>
        <dbReference type="ChEBI" id="CHEBI:30616"/>
    </ligand>
</feature>
<accession>A0A0C1EHM9</accession>
<sequence length="314" mass="34822">MRVLLEKACELLSQGEVVALPTETVYGLAASLRHPNAIENIFALKNRPANNPLIIHVSHYEQIYPYAQSIPPYFVKLAQHFWPGPLTLVLPIQPATIPNTVRAGLTTAAFRIPQHPLSQAVIKQVGPVVMPSANLSGRPSATQASRVEEDFGTVFPVLDGGGCTCGLESTILYFIDNQWEIVRLGSLAPEQFQPILGYQPVIRQETNQAKPLCPGQLYRHYAPQAKLLLDNKASPESIGYVLGFSDRQYPNCKIFSLGKSDNPEQVAENLYDTLRSLDDAKIQCIWVDSDFPQKGLWLTISERLKRASYPSSII</sequence>
<proteinExistence type="inferred from homology"/>
<dbReference type="Pfam" id="PF01300">
    <property type="entry name" value="Sua5_yciO_yrdC"/>
    <property type="match status" value="1"/>
</dbReference>
<dbReference type="GO" id="GO:0061710">
    <property type="term" value="F:L-threonylcarbamoyladenylate synthase"/>
    <property type="evidence" value="ECO:0007669"/>
    <property type="project" value="UniProtKB-EC"/>
</dbReference>
<dbReference type="Gene3D" id="3.90.870.10">
    <property type="entry name" value="DHBP synthase"/>
    <property type="match status" value="1"/>
</dbReference>
<dbReference type="GO" id="GO:0005737">
    <property type="term" value="C:cytoplasm"/>
    <property type="evidence" value="ECO:0007669"/>
    <property type="project" value="UniProtKB-SubCell"/>
</dbReference>
<name>A0A0C1EHM9_9BACT</name>
<dbReference type="PANTHER" id="PTHR17490:SF16">
    <property type="entry name" value="THREONYLCARBAMOYL-AMP SYNTHASE"/>
    <property type="match status" value="1"/>
</dbReference>
<evidence type="ECO:0000256" key="13">
    <source>
        <dbReference type="PIRNR" id="PIRNR004930"/>
    </source>
</evidence>
<feature type="binding site" evidence="14">
    <location>
        <position position="56"/>
    </location>
    <ligand>
        <name>L-threonine</name>
        <dbReference type="ChEBI" id="CHEBI:57926"/>
    </ligand>
</feature>
<dbReference type="InterPro" id="IPR038385">
    <property type="entry name" value="Sua5/YwlC_C"/>
</dbReference>
<dbReference type="AlphaFoldDB" id="A0A0C1EHM9"/>
<evidence type="ECO:0000259" key="15">
    <source>
        <dbReference type="PROSITE" id="PS51163"/>
    </source>
</evidence>
<feature type="binding site" evidence="14">
    <location>
        <position position="140"/>
    </location>
    <ligand>
        <name>ATP</name>
        <dbReference type="ChEBI" id="CHEBI:30616"/>
    </ligand>
</feature>
<dbReference type="InterPro" id="IPR005145">
    <property type="entry name" value="Sua5_C"/>
</dbReference>
<feature type="binding site" evidence="14">
    <location>
        <position position="107"/>
    </location>
    <ligand>
        <name>ATP</name>
        <dbReference type="ChEBI" id="CHEBI:30616"/>
    </ligand>
</feature>
<feature type="binding site" evidence="14">
    <location>
        <position position="221"/>
    </location>
    <ligand>
        <name>ATP</name>
        <dbReference type="ChEBI" id="CHEBI:30616"/>
    </ligand>
</feature>
<comment type="subcellular location">
    <subcellularLocation>
        <location evidence="1 13">Cytoplasm</location>
    </subcellularLocation>
</comment>
<dbReference type="InterPro" id="IPR006070">
    <property type="entry name" value="Sua5-like_dom"/>
</dbReference>
<reference evidence="16 17" key="1">
    <citation type="journal article" date="2014" name="Mol. Biol. Evol.">
        <title>Massive expansion of Ubiquitination-related gene families within the Chlamydiae.</title>
        <authorList>
            <person name="Domman D."/>
            <person name="Collingro A."/>
            <person name="Lagkouvardos I."/>
            <person name="Gehre L."/>
            <person name="Weinmaier T."/>
            <person name="Rattei T."/>
            <person name="Subtil A."/>
            <person name="Horn M."/>
        </authorList>
    </citation>
    <scope>NUCLEOTIDE SEQUENCE [LARGE SCALE GENOMIC DNA]</scope>
    <source>
        <strain evidence="16 17">OEW1</strain>
    </source>
</reference>
<dbReference type="GO" id="GO:0005524">
    <property type="term" value="F:ATP binding"/>
    <property type="evidence" value="ECO:0007669"/>
    <property type="project" value="UniProtKB-UniRule"/>
</dbReference>
<gene>
    <name evidence="16" type="primary">ywlC</name>
    <name evidence="16" type="ORF">DB43_AU00110</name>
</gene>